<keyword evidence="3" id="KW-0805">Transcription regulation</keyword>
<dbReference type="PROSITE" id="PS51857">
    <property type="entry name" value="CSD_2"/>
    <property type="match status" value="1"/>
</dbReference>
<dbReference type="CDD" id="cd04458">
    <property type="entry name" value="CSP_CDS"/>
    <property type="match status" value="1"/>
</dbReference>
<reference evidence="8 9" key="1">
    <citation type="submission" date="2017-05" db="EMBL/GenBank/DDBJ databases">
        <authorList>
            <person name="Varghese N."/>
            <person name="Submissions S."/>
        </authorList>
    </citation>
    <scope>NUCLEOTIDE SEQUENCE [LARGE SCALE GENOMIC DNA]</scope>
    <source>
        <strain evidence="8 9">DSM 21985</strain>
    </source>
</reference>
<dbReference type="InterPro" id="IPR012340">
    <property type="entry name" value="NA-bd_OB-fold"/>
</dbReference>
<dbReference type="GO" id="GO:0005829">
    <property type="term" value="C:cytosol"/>
    <property type="evidence" value="ECO:0007669"/>
    <property type="project" value="UniProtKB-ARBA"/>
</dbReference>
<evidence type="ECO:0000259" key="7">
    <source>
        <dbReference type="PROSITE" id="PS51857"/>
    </source>
</evidence>
<feature type="domain" description="CSD" evidence="7">
    <location>
        <begin position="4"/>
        <end position="68"/>
    </location>
</feature>
<comment type="subcellular location">
    <subcellularLocation>
        <location evidence="1">Cytoplasm</location>
    </subcellularLocation>
</comment>
<dbReference type="EMBL" id="FXTP01000007">
    <property type="protein sequence ID" value="SMO66797.1"/>
    <property type="molecule type" value="Genomic_DNA"/>
</dbReference>
<dbReference type="PRINTS" id="PR00050">
    <property type="entry name" value="COLDSHOCK"/>
</dbReference>
<dbReference type="Gene3D" id="2.40.50.140">
    <property type="entry name" value="Nucleic acid-binding proteins"/>
    <property type="match status" value="1"/>
</dbReference>
<evidence type="ECO:0000313" key="8">
    <source>
        <dbReference type="EMBL" id="SMO66797.1"/>
    </source>
</evidence>
<dbReference type="RefSeq" id="WP_142454369.1">
    <property type="nucleotide sequence ID" value="NZ_FXTP01000007.1"/>
</dbReference>
<dbReference type="AlphaFoldDB" id="A0A521D545"/>
<dbReference type="PIRSF" id="PIRSF002599">
    <property type="entry name" value="Cold_shock_A"/>
    <property type="match status" value="1"/>
</dbReference>
<dbReference type="Proteomes" id="UP000317557">
    <property type="component" value="Unassembled WGS sequence"/>
</dbReference>
<keyword evidence="5" id="KW-0010">Activator</keyword>
<dbReference type="InterPro" id="IPR011129">
    <property type="entry name" value="CSD"/>
</dbReference>
<evidence type="ECO:0000256" key="4">
    <source>
        <dbReference type="ARBA" id="ARBA00023125"/>
    </source>
</evidence>
<sequence length="77" mass="8702">MSVKQKGTVKWFHNTKGYGFISTNTGEDAFVHYSEIQADGFKKLRRGEEVEFILDEGEKGLHAKEVVSLNPVEDQAE</sequence>
<keyword evidence="4 8" id="KW-0238">DNA-binding</keyword>
<evidence type="ECO:0000256" key="3">
    <source>
        <dbReference type="ARBA" id="ARBA00023015"/>
    </source>
</evidence>
<keyword evidence="2" id="KW-0963">Cytoplasm</keyword>
<keyword evidence="6" id="KW-0804">Transcription</keyword>
<proteinExistence type="predicted"/>
<accession>A0A521D545</accession>
<dbReference type="Pfam" id="PF00313">
    <property type="entry name" value="CSD"/>
    <property type="match status" value="1"/>
</dbReference>
<name>A0A521D545_9BACT</name>
<keyword evidence="9" id="KW-1185">Reference proteome</keyword>
<dbReference type="InterPro" id="IPR002059">
    <property type="entry name" value="CSP_DNA-bd"/>
</dbReference>
<dbReference type="SMART" id="SM00357">
    <property type="entry name" value="CSP"/>
    <property type="match status" value="1"/>
</dbReference>
<evidence type="ECO:0000256" key="1">
    <source>
        <dbReference type="ARBA" id="ARBA00004496"/>
    </source>
</evidence>
<organism evidence="8 9">
    <name type="scientific">Gracilimonas mengyeensis</name>
    <dbReference type="NCBI Taxonomy" id="1302730"/>
    <lineage>
        <taxon>Bacteria</taxon>
        <taxon>Pseudomonadati</taxon>
        <taxon>Balneolota</taxon>
        <taxon>Balneolia</taxon>
        <taxon>Balneolales</taxon>
        <taxon>Balneolaceae</taxon>
        <taxon>Gracilimonas</taxon>
    </lineage>
</organism>
<gene>
    <name evidence="8" type="ORF">SAMN06265219_107127</name>
</gene>
<dbReference type="OrthoDB" id="9805039at2"/>
<evidence type="ECO:0000256" key="5">
    <source>
        <dbReference type="ARBA" id="ARBA00023159"/>
    </source>
</evidence>
<dbReference type="SUPFAM" id="SSF50249">
    <property type="entry name" value="Nucleic acid-binding proteins"/>
    <property type="match status" value="1"/>
</dbReference>
<protein>
    <submittedName>
        <fullName evidence="8">Cold-shock DNA-binding protein family</fullName>
    </submittedName>
</protein>
<dbReference type="PANTHER" id="PTHR46565:SF20">
    <property type="entry name" value="COLD SHOCK DOMAIN-CONTAINING PROTEIN 4"/>
    <property type="match status" value="1"/>
</dbReference>
<dbReference type="PANTHER" id="PTHR46565">
    <property type="entry name" value="COLD SHOCK DOMAIN PROTEIN 2"/>
    <property type="match status" value="1"/>
</dbReference>
<evidence type="ECO:0000256" key="6">
    <source>
        <dbReference type="ARBA" id="ARBA00023163"/>
    </source>
</evidence>
<dbReference type="GO" id="GO:0003677">
    <property type="term" value="F:DNA binding"/>
    <property type="evidence" value="ECO:0007669"/>
    <property type="project" value="UniProtKB-KW"/>
</dbReference>
<dbReference type="InterPro" id="IPR012156">
    <property type="entry name" value="Cold_shock_CspA"/>
</dbReference>
<evidence type="ECO:0000256" key="2">
    <source>
        <dbReference type="ARBA" id="ARBA00022490"/>
    </source>
</evidence>
<evidence type="ECO:0000313" key="9">
    <source>
        <dbReference type="Proteomes" id="UP000317557"/>
    </source>
</evidence>